<dbReference type="EMBL" id="JAGGJR010000004">
    <property type="protein sequence ID" value="MBP1873500.1"/>
    <property type="molecule type" value="Genomic_DNA"/>
</dbReference>
<name>A0ACC5SXF6_ENSAD</name>
<reference evidence="1" key="1">
    <citation type="submission" date="2021-03" db="EMBL/GenBank/DDBJ databases">
        <title>Genomic Encyclopedia of Type Strains, Phase IV (KMG-IV): sequencing the most valuable type-strain genomes for metagenomic binning, comparative biology and taxonomic classification.</title>
        <authorList>
            <person name="Goeker M."/>
        </authorList>
    </citation>
    <scope>NUCLEOTIDE SEQUENCE</scope>
    <source>
        <strain evidence="1">DSM 18131</strain>
    </source>
</reference>
<gene>
    <name evidence="1" type="ORF">J2Z19_003215</name>
</gene>
<protein>
    <submittedName>
        <fullName evidence="1">Uncharacterized protein</fullName>
    </submittedName>
</protein>
<sequence length="48" mass="5229">MDASNFFRTGAGRGGAGLFGGQRSLKGMPPAEGFKWVKTYFLIEAFQK</sequence>
<organism evidence="1 2">
    <name type="scientific">Ensifer adhaerens</name>
    <name type="common">Sinorhizobium morelense</name>
    <dbReference type="NCBI Taxonomy" id="106592"/>
    <lineage>
        <taxon>Bacteria</taxon>
        <taxon>Pseudomonadati</taxon>
        <taxon>Pseudomonadota</taxon>
        <taxon>Alphaproteobacteria</taxon>
        <taxon>Hyphomicrobiales</taxon>
        <taxon>Rhizobiaceae</taxon>
        <taxon>Sinorhizobium/Ensifer group</taxon>
        <taxon>Ensifer</taxon>
    </lineage>
</organism>
<evidence type="ECO:0000313" key="2">
    <source>
        <dbReference type="Proteomes" id="UP000823773"/>
    </source>
</evidence>
<proteinExistence type="predicted"/>
<comment type="caution">
    <text evidence="1">The sequence shown here is derived from an EMBL/GenBank/DDBJ whole genome shotgun (WGS) entry which is preliminary data.</text>
</comment>
<evidence type="ECO:0000313" key="1">
    <source>
        <dbReference type="EMBL" id="MBP1873500.1"/>
    </source>
</evidence>
<keyword evidence="2" id="KW-1185">Reference proteome</keyword>
<accession>A0ACC5SXF6</accession>
<dbReference type="Proteomes" id="UP000823773">
    <property type="component" value="Unassembled WGS sequence"/>
</dbReference>